<organism evidence="2 3">
    <name type="scientific">Dryococelus australis</name>
    <dbReference type="NCBI Taxonomy" id="614101"/>
    <lineage>
        <taxon>Eukaryota</taxon>
        <taxon>Metazoa</taxon>
        <taxon>Ecdysozoa</taxon>
        <taxon>Arthropoda</taxon>
        <taxon>Hexapoda</taxon>
        <taxon>Insecta</taxon>
        <taxon>Pterygota</taxon>
        <taxon>Neoptera</taxon>
        <taxon>Polyneoptera</taxon>
        <taxon>Phasmatodea</taxon>
        <taxon>Verophasmatodea</taxon>
        <taxon>Anareolatae</taxon>
        <taxon>Phasmatidae</taxon>
        <taxon>Eurycanthinae</taxon>
        <taxon>Dryococelus</taxon>
    </lineage>
</organism>
<sequence length="141" mass="16106">MKGGGDWIKPIATCLFGFLQAILPENIREVIFYSDTCSGQNKNSYDAAMFMSVISRINTLDAIHHKFLVSGHTHMECDVIHAMIERKQKMSGSLQPRKVNEDGEIFKWHDAQCLMYTKEPGIVNYKTALNEDELFKGLSYR</sequence>
<dbReference type="Proteomes" id="UP001159363">
    <property type="component" value="Chromosome 10"/>
</dbReference>
<gene>
    <name evidence="2" type="ORF">PR048_026733</name>
</gene>
<dbReference type="EMBL" id="JARBHB010000011">
    <property type="protein sequence ID" value="KAJ8873116.1"/>
    <property type="molecule type" value="Genomic_DNA"/>
</dbReference>
<dbReference type="PANTHER" id="PTHR10773:SF19">
    <property type="match status" value="1"/>
</dbReference>
<accession>A0ABQ9GM73</accession>
<evidence type="ECO:0000259" key="1">
    <source>
        <dbReference type="Pfam" id="PF25273"/>
    </source>
</evidence>
<dbReference type="Pfam" id="PF25273">
    <property type="entry name" value="DUF7869"/>
    <property type="match status" value="1"/>
</dbReference>
<evidence type="ECO:0000313" key="3">
    <source>
        <dbReference type="Proteomes" id="UP001159363"/>
    </source>
</evidence>
<name>A0ABQ9GM73_9NEOP</name>
<proteinExistence type="predicted"/>
<keyword evidence="3" id="KW-1185">Reference proteome</keyword>
<protein>
    <recommendedName>
        <fullName evidence="1">DUF7869 domain-containing protein</fullName>
    </recommendedName>
</protein>
<feature type="domain" description="DUF7869" evidence="1">
    <location>
        <begin position="30"/>
        <end position="87"/>
    </location>
</feature>
<reference evidence="2 3" key="1">
    <citation type="submission" date="2023-02" db="EMBL/GenBank/DDBJ databases">
        <title>LHISI_Scaffold_Assembly.</title>
        <authorList>
            <person name="Stuart O.P."/>
            <person name="Cleave R."/>
            <person name="Magrath M.J.L."/>
            <person name="Mikheyev A.S."/>
        </authorList>
    </citation>
    <scope>NUCLEOTIDE SEQUENCE [LARGE SCALE GENOMIC DNA]</scope>
    <source>
        <strain evidence="2">Daus_M_001</strain>
        <tissue evidence="2">Leg muscle</tissue>
    </source>
</reference>
<dbReference type="PANTHER" id="PTHR10773">
    <property type="entry name" value="DNA-DIRECTED RNA POLYMERASES I, II, AND III SUBUNIT RPABC2"/>
    <property type="match status" value="1"/>
</dbReference>
<evidence type="ECO:0000313" key="2">
    <source>
        <dbReference type="EMBL" id="KAJ8873116.1"/>
    </source>
</evidence>
<comment type="caution">
    <text evidence="2">The sequence shown here is derived from an EMBL/GenBank/DDBJ whole genome shotgun (WGS) entry which is preliminary data.</text>
</comment>
<dbReference type="InterPro" id="IPR057191">
    <property type="entry name" value="DUF7869"/>
</dbReference>